<keyword evidence="3" id="KW-0226">DNA condensation</keyword>
<dbReference type="KEGG" id="acz:Acaty_c1169"/>
<dbReference type="Gene3D" id="4.10.520.10">
    <property type="entry name" value="IHF-like DNA-binding proteins"/>
    <property type="match status" value="1"/>
</dbReference>
<evidence type="ECO:0000256" key="5">
    <source>
        <dbReference type="RuleBase" id="RU003939"/>
    </source>
</evidence>
<dbReference type="GeneID" id="92931386"/>
<gene>
    <name evidence="6" type="ORF">Acaty_c1169</name>
</gene>
<dbReference type="HOGENOM" id="CLU_105066_3_2_6"/>
<dbReference type="PROSITE" id="PS00045">
    <property type="entry name" value="HISTONE_LIKE"/>
    <property type="match status" value="1"/>
</dbReference>
<evidence type="ECO:0000256" key="4">
    <source>
        <dbReference type="ARBA" id="ARBA00023125"/>
    </source>
</evidence>
<evidence type="ECO:0000256" key="2">
    <source>
        <dbReference type="ARBA" id="ARBA00010529"/>
    </source>
</evidence>
<dbReference type="InterPro" id="IPR010992">
    <property type="entry name" value="IHF-like_DNA-bd_dom_sf"/>
</dbReference>
<dbReference type="eggNOG" id="COG0776">
    <property type="taxonomic scope" value="Bacteria"/>
</dbReference>
<dbReference type="SUPFAM" id="SSF47729">
    <property type="entry name" value="IHF-like DNA-binding proteins"/>
    <property type="match status" value="1"/>
</dbReference>
<dbReference type="GO" id="GO:0030261">
    <property type="term" value="P:chromosome condensation"/>
    <property type="evidence" value="ECO:0007669"/>
    <property type="project" value="UniProtKB-KW"/>
</dbReference>
<dbReference type="GO" id="GO:0006270">
    <property type="term" value="P:DNA replication initiation"/>
    <property type="evidence" value="ECO:0007669"/>
    <property type="project" value="UniProtKB-ARBA"/>
</dbReference>
<dbReference type="Proteomes" id="UP000005522">
    <property type="component" value="Chromosome"/>
</dbReference>
<dbReference type="GO" id="GO:1990178">
    <property type="term" value="C:HU-DNA complex"/>
    <property type="evidence" value="ECO:0007669"/>
    <property type="project" value="UniProtKB-ARBA"/>
</dbReference>
<evidence type="ECO:0000256" key="1">
    <source>
        <dbReference type="ARBA" id="ARBA00003819"/>
    </source>
</evidence>
<evidence type="ECO:0000256" key="3">
    <source>
        <dbReference type="ARBA" id="ARBA00023067"/>
    </source>
</evidence>
<dbReference type="PANTHER" id="PTHR33175:SF3">
    <property type="entry name" value="DNA-BINDING PROTEIN HU-BETA"/>
    <property type="match status" value="1"/>
</dbReference>
<dbReference type="GO" id="GO:0005829">
    <property type="term" value="C:cytosol"/>
    <property type="evidence" value="ECO:0007669"/>
    <property type="project" value="TreeGrafter"/>
</dbReference>
<comment type="similarity">
    <text evidence="2 5">Belongs to the bacterial histone-like protein family.</text>
</comment>
<keyword evidence="4 6" id="KW-0238">DNA-binding</keyword>
<dbReference type="Pfam" id="PF00216">
    <property type="entry name" value="Bac_DNA_binding"/>
    <property type="match status" value="1"/>
</dbReference>
<sequence>MNKSELIEKIAEHADLSRTAAGHALDAALKAITEALKEGDQVTLVGFGSFLVAEREARKGRNPATGQEIMIAASRTPKFKAGKALRDAVN</sequence>
<accession>A0A059ZQ41</accession>
<dbReference type="GO" id="GO:0003677">
    <property type="term" value="F:DNA binding"/>
    <property type="evidence" value="ECO:0007669"/>
    <property type="project" value="UniProtKB-KW"/>
</dbReference>
<name>A0A059ZQ41_ACICK</name>
<dbReference type="GO" id="GO:0042802">
    <property type="term" value="F:identical protein binding"/>
    <property type="evidence" value="ECO:0007669"/>
    <property type="project" value="UniProtKB-ARBA"/>
</dbReference>
<dbReference type="RefSeq" id="WP_014002867.1">
    <property type="nucleotide sequence ID" value="NZ_CP005986.1"/>
</dbReference>
<dbReference type="SMART" id="SM00411">
    <property type="entry name" value="BHL"/>
    <property type="match status" value="1"/>
</dbReference>
<dbReference type="PRINTS" id="PR01727">
    <property type="entry name" value="DNABINDINGHU"/>
</dbReference>
<proteinExistence type="inferred from homology"/>
<protein>
    <submittedName>
        <fullName evidence="6">DNA-binding protein HU-beta</fullName>
    </submittedName>
</protein>
<dbReference type="GO" id="GO:1990103">
    <property type="term" value="C:DnaA-HU complex"/>
    <property type="evidence" value="ECO:0007669"/>
    <property type="project" value="UniProtKB-ARBA"/>
</dbReference>
<comment type="function">
    <text evidence="1">Histone-like DNA-binding protein which is capable of wrapping DNA to stabilize it, and thus to prevent its denaturation under extreme environmental conditions.</text>
</comment>
<dbReference type="AlphaFoldDB" id="A0A059ZQ41"/>
<organism evidence="6 7">
    <name type="scientific">Acidithiobacillus caldus (strain ATCC 51756 / DSM 8584 / KU)</name>
    <dbReference type="NCBI Taxonomy" id="637389"/>
    <lineage>
        <taxon>Bacteria</taxon>
        <taxon>Pseudomonadati</taxon>
        <taxon>Pseudomonadota</taxon>
        <taxon>Acidithiobacillia</taxon>
        <taxon>Acidithiobacillales</taxon>
        <taxon>Acidithiobacillaceae</taxon>
        <taxon>Acidithiobacillus</taxon>
    </lineage>
</organism>
<dbReference type="InterPro" id="IPR000119">
    <property type="entry name" value="Hist_DNA-bd"/>
</dbReference>
<evidence type="ECO:0000313" key="7">
    <source>
        <dbReference type="Proteomes" id="UP000005522"/>
    </source>
</evidence>
<reference evidence="6 7" key="1">
    <citation type="journal article" date="2009" name="J. Bacteriol.">
        <title>Draft genome sequence of the extremely acidophilic bacterium Acidithiobacillus caldus ATCC 51756 reveals metabolic versatility in the genus Acidithiobacillus.</title>
        <authorList>
            <person name="Valdes J."/>
            <person name="Quatrini R."/>
            <person name="Hallberg K."/>
            <person name="Dopson M."/>
            <person name="Valenzuela P.D."/>
            <person name="Holmes D.S."/>
        </authorList>
    </citation>
    <scope>NUCLEOTIDE SEQUENCE [LARGE SCALE GENOMIC DNA]</scope>
    <source>
        <strain evidence="7">ATCC 51756 / DSM 8584 / KU</strain>
    </source>
</reference>
<dbReference type="PANTHER" id="PTHR33175">
    <property type="entry name" value="DNA-BINDING PROTEIN HU"/>
    <property type="match status" value="1"/>
</dbReference>
<dbReference type="EMBL" id="CP005986">
    <property type="protein sequence ID" value="AIA55039.1"/>
    <property type="molecule type" value="Genomic_DNA"/>
</dbReference>
<dbReference type="GO" id="GO:0030527">
    <property type="term" value="F:structural constituent of chromatin"/>
    <property type="evidence" value="ECO:0007669"/>
    <property type="project" value="InterPro"/>
</dbReference>
<dbReference type="FunFam" id="4.10.520.10:FF:000001">
    <property type="entry name" value="DNA-binding protein HU"/>
    <property type="match status" value="1"/>
</dbReference>
<dbReference type="InterPro" id="IPR020816">
    <property type="entry name" value="Histone-like_DNA-bd_CS"/>
</dbReference>
<dbReference type="GO" id="GO:0006351">
    <property type="term" value="P:DNA-templated transcription"/>
    <property type="evidence" value="ECO:0007669"/>
    <property type="project" value="UniProtKB-ARBA"/>
</dbReference>
<evidence type="ECO:0000313" key="6">
    <source>
        <dbReference type="EMBL" id="AIA55039.1"/>
    </source>
</evidence>
<dbReference type="CDD" id="cd13831">
    <property type="entry name" value="HU"/>
    <property type="match status" value="1"/>
</dbReference>